<name>A0A9J5ZZQ0_SOLCO</name>
<dbReference type="AlphaFoldDB" id="A0A9J5ZZQ0"/>
<dbReference type="Proteomes" id="UP000824120">
    <property type="component" value="Chromosome 3"/>
</dbReference>
<reference evidence="1 2" key="1">
    <citation type="submission" date="2020-09" db="EMBL/GenBank/DDBJ databases">
        <title>De no assembly of potato wild relative species, Solanum commersonii.</title>
        <authorList>
            <person name="Cho K."/>
        </authorList>
    </citation>
    <scope>NUCLEOTIDE SEQUENCE [LARGE SCALE GENOMIC DNA]</scope>
    <source>
        <strain evidence="1">LZ3.2</strain>
        <tissue evidence="1">Leaf</tissue>
    </source>
</reference>
<dbReference type="OrthoDB" id="1435349at2759"/>
<organism evidence="1 2">
    <name type="scientific">Solanum commersonii</name>
    <name type="common">Commerson's wild potato</name>
    <name type="synonym">Commerson's nightshade</name>
    <dbReference type="NCBI Taxonomy" id="4109"/>
    <lineage>
        <taxon>Eukaryota</taxon>
        <taxon>Viridiplantae</taxon>
        <taxon>Streptophyta</taxon>
        <taxon>Embryophyta</taxon>
        <taxon>Tracheophyta</taxon>
        <taxon>Spermatophyta</taxon>
        <taxon>Magnoliopsida</taxon>
        <taxon>eudicotyledons</taxon>
        <taxon>Gunneridae</taxon>
        <taxon>Pentapetalae</taxon>
        <taxon>asterids</taxon>
        <taxon>lamiids</taxon>
        <taxon>Solanales</taxon>
        <taxon>Solanaceae</taxon>
        <taxon>Solanoideae</taxon>
        <taxon>Solaneae</taxon>
        <taxon>Solanum</taxon>
    </lineage>
</organism>
<sequence length="125" mass="14251">MKKLDKLRRDFLWHDSKEGGGINLVNWQTTQLTKEQGGLAIRNLRLQNTSLLMMKWLWTPTYNCEDQALWKEVIQCKYGQTITRSQSSPCFSTDSNRSKVSASVQLAFGFAPSMNLNSSANLFLS</sequence>
<comment type="caution">
    <text evidence="1">The sequence shown here is derived from an EMBL/GenBank/DDBJ whole genome shotgun (WGS) entry which is preliminary data.</text>
</comment>
<accession>A0A9J5ZZQ0</accession>
<evidence type="ECO:0000313" key="2">
    <source>
        <dbReference type="Proteomes" id="UP000824120"/>
    </source>
</evidence>
<proteinExistence type="predicted"/>
<dbReference type="EMBL" id="JACXVP010000003">
    <property type="protein sequence ID" value="KAG5617531.1"/>
    <property type="molecule type" value="Genomic_DNA"/>
</dbReference>
<keyword evidence="2" id="KW-1185">Reference proteome</keyword>
<protein>
    <submittedName>
        <fullName evidence="1">Uncharacterized protein</fullName>
    </submittedName>
</protein>
<evidence type="ECO:0000313" key="1">
    <source>
        <dbReference type="EMBL" id="KAG5617531.1"/>
    </source>
</evidence>
<gene>
    <name evidence="1" type="ORF">H5410_017355</name>
</gene>